<keyword evidence="7" id="KW-1185">Reference proteome</keyword>
<evidence type="ECO:0000256" key="3">
    <source>
        <dbReference type="ARBA" id="ARBA00022989"/>
    </source>
</evidence>
<sequence length="141" mass="15540">MSWFFALIPDTANVAIWAMIIASALPFLLAMLAKAIGGFGMADNSHPREVVAKFTGRAARANAAQQNSFESLPIFLASVIVAMLFFVPQIVVNYLAVMYVALRLMYAIAYIVNLPTLRSIVWALSMACCFMLFYLAVKMAF</sequence>
<name>A0A1R4EFU9_9GAMM</name>
<dbReference type="InterPro" id="IPR023352">
    <property type="entry name" value="MAPEG-like_dom_sf"/>
</dbReference>
<organism evidence="6 7">
    <name type="scientific">Psychrobacter pasteurii</name>
    <dbReference type="NCBI Taxonomy" id="1945520"/>
    <lineage>
        <taxon>Bacteria</taxon>
        <taxon>Pseudomonadati</taxon>
        <taxon>Pseudomonadota</taxon>
        <taxon>Gammaproteobacteria</taxon>
        <taxon>Moraxellales</taxon>
        <taxon>Moraxellaceae</taxon>
        <taxon>Psychrobacter</taxon>
    </lineage>
</organism>
<dbReference type="PANTHER" id="PTHR35371:SF1">
    <property type="entry name" value="BLR7753 PROTEIN"/>
    <property type="match status" value="1"/>
</dbReference>
<keyword evidence="3 5" id="KW-1133">Transmembrane helix</keyword>
<protein>
    <submittedName>
        <fullName evidence="6">MAPEG family protein</fullName>
    </submittedName>
</protein>
<keyword evidence="4 5" id="KW-0472">Membrane</keyword>
<feature type="transmembrane region" description="Helical" evidence="5">
    <location>
        <begin position="12"/>
        <end position="33"/>
    </location>
</feature>
<evidence type="ECO:0000313" key="6">
    <source>
        <dbReference type="EMBL" id="SJM37381.1"/>
    </source>
</evidence>
<dbReference type="Pfam" id="PF01124">
    <property type="entry name" value="MAPEG"/>
    <property type="match status" value="1"/>
</dbReference>
<proteinExistence type="predicted"/>
<accession>A0A1R4EFU9</accession>
<evidence type="ECO:0000256" key="5">
    <source>
        <dbReference type="SAM" id="Phobius"/>
    </source>
</evidence>
<dbReference type="SUPFAM" id="SSF161084">
    <property type="entry name" value="MAPEG domain-like"/>
    <property type="match status" value="1"/>
</dbReference>
<reference evidence="7" key="1">
    <citation type="submission" date="2017-02" db="EMBL/GenBank/DDBJ databases">
        <authorList>
            <person name="Mornico D."/>
        </authorList>
    </citation>
    <scope>NUCLEOTIDE SEQUENCE [LARGE SCALE GENOMIC DNA]</scope>
</reference>
<evidence type="ECO:0000256" key="1">
    <source>
        <dbReference type="ARBA" id="ARBA00004370"/>
    </source>
</evidence>
<dbReference type="RefSeq" id="WP_077448777.1">
    <property type="nucleotide sequence ID" value="NZ_FUGD01000083.1"/>
</dbReference>
<feature type="transmembrane region" description="Helical" evidence="5">
    <location>
        <begin position="74"/>
        <end position="100"/>
    </location>
</feature>
<comment type="subcellular location">
    <subcellularLocation>
        <location evidence="1">Membrane</location>
    </subcellularLocation>
</comment>
<feature type="transmembrane region" description="Helical" evidence="5">
    <location>
        <begin position="120"/>
        <end position="137"/>
    </location>
</feature>
<dbReference type="STRING" id="1945520.A1019T_01353"/>
<dbReference type="Gene3D" id="1.20.120.550">
    <property type="entry name" value="Membrane associated eicosanoid/glutathione metabolism-like domain"/>
    <property type="match status" value="1"/>
</dbReference>
<dbReference type="Proteomes" id="UP000188169">
    <property type="component" value="Unassembled WGS sequence"/>
</dbReference>
<dbReference type="AlphaFoldDB" id="A0A1R4EFU9"/>
<evidence type="ECO:0000256" key="2">
    <source>
        <dbReference type="ARBA" id="ARBA00022692"/>
    </source>
</evidence>
<evidence type="ECO:0000256" key="4">
    <source>
        <dbReference type="ARBA" id="ARBA00023136"/>
    </source>
</evidence>
<dbReference type="OrthoDB" id="513661at2"/>
<keyword evidence="2 5" id="KW-0812">Transmembrane</keyword>
<dbReference type="EMBL" id="FUGD01000083">
    <property type="protein sequence ID" value="SJM37381.1"/>
    <property type="molecule type" value="Genomic_DNA"/>
</dbReference>
<dbReference type="PANTHER" id="PTHR35371">
    <property type="entry name" value="INNER MEMBRANE PROTEIN"/>
    <property type="match status" value="1"/>
</dbReference>
<evidence type="ECO:0000313" key="7">
    <source>
        <dbReference type="Proteomes" id="UP000188169"/>
    </source>
</evidence>
<gene>
    <name evidence="6" type="ORF">A1019T_01353</name>
</gene>
<dbReference type="GO" id="GO:0016020">
    <property type="term" value="C:membrane"/>
    <property type="evidence" value="ECO:0007669"/>
    <property type="project" value="UniProtKB-SubCell"/>
</dbReference>
<dbReference type="InterPro" id="IPR001129">
    <property type="entry name" value="Membr-assoc_MAPEG"/>
</dbReference>